<dbReference type="Pfam" id="PF11393">
    <property type="entry name" value="T4BSS_DotI_IcmL"/>
    <property type="match status" value="1"/>
</dbReference>
<evidence type="ECO:0000313" key="3">
    <source>
        <dbReference type="Proteomes" id="UP001225378"/>
    </source>
</evidence>
<protein>
    <submittedName>
        <fullName evidence="2">DotI/IcmL/TraM family protein</fullName>
    </submittedName>
</protein>
<evidence type="ECO:0000313" key="2">
    <source>
        <dbReference type="EMBL" id="XBS22826.1"/>
    </source>
</evidence>
<organism evidence="2 3">
    <name type="scientific">Methylomarinum roseum</name>
    <dbReference type="NCBI Taxonomy" id="3067653"/>
    <lineage>
        <taxon>Bacteria</taxon>
        <taxon>Pseudomonadati</taxon>
        <taxon>Pseudomonadota</taxon>
        <taxon>Gammaproteobacteria</taxon>
        <taxon>Methylococcales</taxon>
        <taxon>Methylococcaceae</taxon>
        <taxon>Methylomarinum</taxon>
    </lineage>
</organism>
<dbReference type="CDD" id="cd16385">
    <property type="entry name" value="IcmL"/>
    <property type="match status" value="1"/>
</dbReference>
<name>A0AAU7P1M4_9GAMM</name>
<evidence type="ECO:0000256" key="1">
    <source>
        <dbReference type="SAM" id="Phobius"/>
    </source>
</evidence>
<sequence>MNSNEENIDQNIGNIINSEFDGLTTVMNSLNWYKRQYFKVSKILMIIIICLLLSITGNAIQFMHEVKPVYFAQKEDMTITPLIPLNQPYLNNESVINWFSQVVIETLSLDHIHYKNDLMKVRRRYSDSAFYDLVKSMKAQGVIDMIDKQGLSTKVKLTKSPTILASGEDDDGVFTWKLSLSLSIKYHSSKAMTNSQDLNATALIKRGNIINNPDGVFVNQIVFSYE</sequence>
<reference evidence="2 3" key="1">
    <citation type="journal article" date="2024" name="Microbiology">
        <title>Methylomarinum rosea sp. nov., a novel halophilic methanotrophic bacterium from the hypersaline Lake Elton.</title>
        <authorList>
            <person name="Suleimanov R.Z."/>
            <person name="Oshkin I.Y."/>
            <person name="Danilova O.V."/>
            <person name="Suzina N.E."/>
            <person name="Dedysh S.N."/>
        </authorList>
    </citation>
    <scope>NUCLEOTIDE SEQUENCE [LARGE SCALE GENOMIC DNA]</scope>
    <source>
        <strain evidence="2 3">Ch1-1</strain>
        <plasmid evidence="3">unnamed2</plasmid>
    </source>
</reference>
<dbReference type="RefSeq" id="WP_305910428.1">
    <property type="nucleotide sequence ID" value="NZ_CP157744.1"/>
</dbReference>
<feature type="transmembrane region" description="Helical" evidence="1">
    <location>
        <begin position="43"/>
        <end position="63"/>
    </location>
</feature>
<dbReference type="Proteomes" id="UP001225378">
    <property type="component" value="Plasmid unnamed2"/>
</dbReference>
<geneLocation type="plasmid" evidence="2 3">
    <name>unnamed2</name>
</geneLocation>
<dbReference type="KEGG" id="mech:Q9L42_021205"/>
<gene>
    <name evidence="2" type="ORF">Q9L42_021205</name>
</gene>
<keyword evidence="1" id="KW-1133">Transmembrane helix</keyword>
<keyword evidence="2" id="KW-0614">Plasmid</keyword>
<keyword evidence="1" id="KW-0812">Transmembrane</keyword>
<dbReference type="InterPro" id="IPR021055">
    <property type="entry name" value="T4BSS_IcmL/DotI"/>
</dbReference>
<keyword evidence="1" id="KW-0472">Membrane</keyword>
<proteinExistence type="predicted"/>
<accession>A0AAU7P1M4</accession>
<keyword evidence="3" id="KW-1185">Reference proteome</keyword>
<dbReference type="AlphaFoldDB" id="A0AAU7P1M4"/>
<dbReference type="EMBL" id="CP157744">
    <property type="protein sequence ID" value="XBS22826.1"/>
    <property type="molecule type" value="Genomic_DNA"/>
</dbReference>